<dbReference type="InterPro" id="IPR010775">
    <property type="entry name" value="DUF1365"/>
</dbReference>
<evidence type="ECO:0000313" key="2">
    <source>
        <dbReference type="Proteomes" id="UP000002171"/>
    </source>
</evidence>
<reference evidence="1 2" key="1">
    <citation type="submission" date="2006-02" db="EMBL/GenBank/DDBJ databases">
        <authorList>
            <person name="Pinhassi J."/>
            <person name="Pedros-Alio C."/>
            <person name="Ferriera S."/>
            <person name="Johnson J."/>
            <person name="Kravitz S."/>
            <person name="Halpern A."/>
            <person name="Remington K."/>
            <person name="Beeson K."/>
            <person name="Tran B."/>
            <person name="Rogers Y.-H."/>
            <person name="Friedman R."/>
            <person name="Venter J.C."/>
        </authorList>
    </citation>
    <scope>NUCLEOTIDE SEQUENCE [LARGE SCALE GENOMIC DNA]</scope>
    <source>
        <strain evidence="1 2">MED92</strain>
    </source>
</reference>
<dbReference type="EMBL" id="AAOW01000014">
    <property type="protein sequence ID" value="EAR60722.1"/>
    <property type="molecule type" value="Genomic_DNA"/>
</dbReference>
<dbReference type="OrthoDB" id="9778801at2"/>
<dbReference type="Pfam" id="PF07103">
    <property type="entry name" value="DUF1365"/>
    <property type="match status" value="1"/>
</dbReference>
<protein>
    <recommendedName>
        <fullName evidence="3">DUF1365 domain-containing protein</fullName>
    </recommendedName>
</protein>
<dbReference type="AlphaFoldDB" id="A0A7U8C3B1"/>
<name>A0A7U8C3B1_NEPCE</name>
<keyword evidence="2" id="KW-1185">Reference proteome</keyword>
<evidence type="ECO:0008006" key="3">
    <source>
        <dbReference type="Google" id="ProtNLM"/>
    </source>
</evidence>
<dbReference type="PANTHER" id="PTHR33973:SF4">
    <property type="entry name" value="OS07G0153300 PROTEIN"/>
    <property type="match status" value="1"/>
</dbReference>
<comment type="caution">
    <text evidence="1">The sequence shown here is derived from an EMBL/GenBank/DDBJ whole genome shotgun (WGS) entry which is preliminary data.</text>
</comment>
<organism evidence="1 2">
    <name type="scientific">Neptuniibacter caesariensis</name>
    <dbReference type="NCBI Taxonomy" id="207954"/>
    <lineage>
        <taxon>Bacteria</taxon>
        <taxon>Pseudomonadati</taxon>
        <taxon>Pseudomonadota</taxon>
        <taxon>Gammaproteobacteria</taxon>
        <taxon>Oceanospirillales</taxon>
        <taxon>Oceanospirillaceae</taxon>
        <taxon>Neptuniibacter</taxon>
    </lineage>
</organism>
<proteinExistence type="predicted"/>
<dbReference type="Proteomes" id="UP000002171">
    <property type="component" value="Unassembled WGS sequence"/>
</dbReference>
<sequence>MAKLDSCLFEGHVMHHRFRPSVHRFIYRVFSLNVNLSELENLDRLKLFSVNRFNLFSFHEKDHGSGKGHLLSEIKQRLCDRGYPEATHKIQLLCYPRILGYTFNPLSVYFCYDQQDNLKVILYEVSNTFGSRHTYLLQTSGKEKLVRHGCDKTMYVSPFMPMDTRYQFRINPPKSKVAVCIRQTELSDNDRKRQPILHATFTGDRTELNDRTLFKAFLRYPLMTLKVMTAIHWEAFRLWRKKLKIQPRQKGIQQSISWKDEHGVSHYESL</sequence>
<dbReference type="RefSeq" id="WP_007020394.1">
    <property type="nucleotide sequence ID" value="NZ_CH724125.1"/>
</dbReference>
<gene>
    <name evidence="1" type="ORF">MED92_13643</name>
</gene>
<accession>A0A7U8C3B1</accession>
<evidence type="ECO:0000313" key="1">
    <source>
        <dbReference type="EMBL" id="EAR60722.1"/>
    </source>
</evidence>
<dbReference type="PANTHER" id="PTHR33973">
    <property type="entry name" value="OS07G0153300 PROTEIN"/>
    <property type="match status" value="1"/>
</dbReference>